<feature type="domain" description="Disks large homolog 5 N-terminal" evidence="3">
    <location>
        <begin position="49"/>
        <end position="127"/>
    </location>
</feature>
<sequence length="263" mass="31118">MFSRLRTIFERRNGEHEETGVRKKDAGPSSHRKTWRIRWSWGRNRTTGKAPSQISSFTKQDQQMDKLEELTVKLQSIKYEQIELSEIMNCYTKMNLNNRLKSFEKMKKKHEQVMSDLQKMPQEISDSRNKCKQLMNENNKTYSYLHRIVLPDLTQLKNNVHVLRLSNGKLLEEQMALQDTCEEVKKLCKEIQEKIFDPCSYPLARNYLASKPSCSARSPISQRDMAFIYHTSTCHFIKRAAMQGLCLHFIHIYCFRINVLFNK</sequence>
<evidence type="ECO:0000259" key="3">
    <source>
        <dbReference type="Pfam" id="PF04822"/>
    </source>
</evidence>
<evidence type="ECO:0000256" key="2">
    <source>
        <dbReference type="SAM" id="MobiDB-lite"/>
    </source>
</evidence>
<protein>
    <submittedName>
        <fullName evidence="4">Gm8257 protein</fullName>
    </submittedName>
</protein>
<dbReference type="AlphaFoldDB" id="A0AAU9ZQN8"/>
<feature type="coiled-coil region" evidence="1">
    <location>
        <begin position="93"/>
        <end position="120"/>
    </location>
</feature>
<evidence type="ECO:0000313" key="5">
    <source>
        <dbReference type="Proteomes" id="UP001152836"/>
    </source>
</evidence>
<reference evidence="4" key="1">
    <citation type="submission" date="2022-06" db="EMBL/GenBank/DDBJ databases">
        <authorList>
            <person name="Andreotti S."/>
            <person name="Wyler E."/>
        </authorList>
    </citation>
    <scope>NUCLEOTIDE SEQUENCE</scope>
</reference>
<dbReference type="Pfam" id="PF04822">
    <property type="entry name" value="Takusan"/>
    <property type="match status" value="1"/>
</dbReference>
<evidence type="ECO:0000313" key="4">
    <source>
        <dbReference type="EMBL" id="CAH6833784.1"/>
    </source>
</evidence>
<keyword evidence="1" id="KW-0175">Coiled coil</keyword>
<keyword evidence="5" id="KW-1185">Reference proteome</keyword>
<proteinExistence type="predicted"/>
<dbReference type="InterPro" id="IPR006907">
    <property type="entry name" value="DLG5_N"/>
</dbReference>
<name>A0AAU9ZQN8_PHORO</name>
<feature type="compositionally biased region" description="Basic and acidic residues" evidence="2">
    <location>
        <begin position="13"/>
        <end position="26"/>
    </location>
</feature>
<dbReference type="PANTHER" id="PTHR21558">
    <property type="entry name" value="SPEER/SPETEX"/>
    <property type="match status" value="1"/>
</dbReference>
<organism evidence="4 5">
    <name type="scientific">Phodopus roborovskii</name>
    <name type="common">Roborovski's desert hamster</name>
    <name type="synonym">Cricetulus roborovskii</name>
    <dbReference type="NCBI Taxonomy" id="109678"/>
    <lineage>
        <taxon>Eukaryota</taxon>
        <taxon>Metazoa</taxon>
        <taxon>Chordata</taxon>
        <taxon>Craniata</taxon>
        <taxon>Vertebrata</taxon>
        <taxon>Euteleostomi</taxon>
        <taxon>Mammalia</taxon>
        <taxon>Eutheria</taxon>
        <taxon>Euarchontoglires</taxon>
        <taxon>Glires</taxon>
        <taxon>Rodentia</taxon>
        <taxon>Myomorpha</taxon>
        <taxon>Muroidea</taxon>
        <taxon>Cricetidae</taxon>
        <taxon>Cricetinae</taxon>
        <taxon>Phodopus</taxon>
    </lineage>
</organism>
<dbReference type="EMBL" id="CALSGD010001495">
    <property type="protein sequence ID" value="CAH6833784.1"/>
    <property type="molecule type" value="Genomic_DNA"/>
</dbReference>
<comment type="caution">
    <text evidence="4">The sequence shown here is derived from an EMBL/GenBank/DDBJ whole genome shotgun (WGS) entry which is preliminary data.</text>
</comment>
<accession>A0AAU9ZQN8</accession>
<gene>
    <name evidence="4" type="primary">Gm8257</name>
    <name evidence="4" type="ORF">PHOROB_LOCUS11391</name>
</gene>
<evidence type="ECO:0000256" key="1">
    <source>
        <dbReference type="SAM" id="Coils"/>
    </source>
</evidence>
<dbReference type="Proteomes" id="UP001152836">
    <property type="component" value="Unassembled WGS sequence"/>
</dbReference>
<feature type="region of interest" description="Disordered" evidence="2">
    <location>
        <begin position="13"/>
        <end position="33"/>
    </location>
</feature>